<accession>A0A286RFI1</accession>
<gene>
    <name evidence="1" type="ORF">THTE_2122</name>
</gene>
<evidence type="ECO:0000313" key="1">
    <source>
        <dbReference type="EMBL" id="ASV74724.1"/>
    </source>
</evidence>
<dbReference type="OrthoDB" id="2563594at2"/>
<dbReference type="Proteomes" id="UP000215086">
    <property type="component" value="Chromosome"/>
</dbReference>
<dbReference type="AlphaFoldDB" id="A0A286RFI1"/>
<evidence type="ECO:0000313" key="2">
    <source>
        <dbReference type="Proteomes" id="UP000215086"/>
    </source>
</evidence>
<reference evidence="1 2" key="1">
    <citation type="journal article" name="Front. Microbiol.">
        <title>Sugar Metabolism of the First Thermophilic Planctomycete Thermogutta terrifontis: Comparative Genomic and Transcriptomic Approaches.</title>
        <authorList>
            <person name="Elcheninov A.G."/>
            <person name="Menzel P."/>
            <person name="Gudbergsdottir S.R."/>
            <person name="Slesarev A.I."/>
            <person name="Kadnikov V.V."/>
            <person name="Krogh A."/>
            <person name="Bonch-Osmolovskaya E.A."/>
            <person name="Peng X."/>
            <person name="Kublanov I.V."/>
        </authorList>
    </citation>
    <scope>NUCLEOTIDE SEQUENCE [LARGE SCALE GENOMIC DNA]</scope>
    <source>
        <strain evidence="1 2">R1</strain>
    </source>
</reference>
<proteinExistence type="predicted"/>
<keyword evidence="2" id="KW-1185">Reference proteome</keyword>
<dbReference type="RefSeq" id="WP_157731932.1">
    <property type="nucleotide sequence ID" value="NZ_CP018477.1"/>
</dbReference>
<dbReference type="KEGG" id="ttf:THTE_2122"/>
<organism evidence="1 2">
    <name type="scientific">Thermogutta terrifontis</name>
    <dbReference type="NCBI Taxonomy" id="1331910"/>
    <lineage>
        <taxon>Bacteria</taxon>
        <taxon>Pseudomonadati</taxon>
        <taxon>Planctomycetota</taxon>
        <taxon>Planctomycetia</taxon>
        <taxon>Pirellulales</taxon>
        <taxon>Thermoguttaceae</taxon>
        <taxon>Thermogutta</taxon>
    </lineage>
</organism>
<name>A0A286RFI1_9BACT</name>
<dbReference type="EMBL" id="CP018477">
    <property type="protein sequence ID" value="ASV74724.1"/>
    <property type="molecule type" value="Genomic_DNA"/>
</dbReference>
<protein>
    <submittedName>
        <fullName evidence="1">Alkaline ceramidase domain protein</fullName>
    </submittedName>
</protein>
<sequence length="230" mass="25811">MPPCLLGNLDCYRFSHPSCAGLIGAGGDVTPHLMLGKAADERIRQFRKLSRLDEIARRIVRGWEEAFEVAKLDIRSDVVLKHVVKTIELPYRQVTAAEAEEARQMAAQYVDKPSERWNYLWYQRVVDLYEKQQRGESGSFPMELHVIRLGDVAIATNEFELYTDYGIQIKARSPAVQTFVIQLTGSAGYLPTERAVRGGGYGAVIQSGRIGPEAGQVLVDRTVETISQLW</sequence>